<dbReference type="Pfam" id="PF01557">
    <property type="entry name" value="FAA_hydrolase"/>
    <property type="match status" value="1"/>
</dbReference>
<evidence type="ECO:0000313" key="4">
    <source>
        <dbReference type="Proteomes" id="UP001199469"/>
    </source>
</evidence>
<keyword evidence="1" id="KW-0479">Metal-binding</keyword>
<keyword evidence="3" id="KW-0378">Hydrolase</keyword>
<dbReference type="RefSeq" id="WP_230738065.1">
    <property type="nucleotide sequence ID" value="NZ_JAJNDB010000005.1"/>
</dbReference>
<gene>
    <name evidence="3" type="ORF">LQ327_22825</name>
</gene>
<dbReference type="GO" id="GO:0016787">
    <property type="term" value="F:hydrolase activity"/>
    <property type="evidence" value="ECO:0007669"/>
    <property type="project" value="UniProtKB-KW"/>
</dbReference>
<dbReference type="Gene3D" id="3.90.850.10">
    <property type="entry name" value="Fumarylacetoacetase-like, C-terminal domain"/>
    <property type="match status" value="1"/>
</dbReference>
<comment type="caution">
    <text evidence="3">The sequence shown here is derived from an EMBL/GenBank/DDBJ whole genome shotgun (WGS) entry which is preliminary data.</text>
</comment>
<evidence type="ECO:0000256" key="1">
    <source>
        <dbReference type="ARBA" id="ARBA00022723"/>
    </source>
</evidence>
<evidence type="ECO:0000313" key="3">
    <source>
        <dbReference type="EMBL" id="MCD2196212.1"/>
    </source>
</evidence>
<feature type="domain" description="Fumarylacetoacetase-like C-terminal" evidence="2">
    <location>
        <begin position="77"/>
        <end position="291"/>
    </location>
</feature>
<name>A0ABS8PD73_9PSEU</name>
<sequence>MKLVTFAVGDREAVGLIDPTDEVTVFDLGPVLGERSLLEVIEDWDRLAPRIAAVHDLPRIARPTLRAPMPMPRRDLFAVGKNYREHVAEFGRSGYDTPQRSEDLPAKPIVFSKATTSVTGPYDDVEAHPSVTAELDYEAELAVIIGRGGRGISYDQAPEHVWGYTIVNDVTARDVQRDHKQWLLGKSLDTHAPMGPWAVTADEVGDVTALEVSSTVNGEPRQKAPVADLIFDIPELIRVISAGMTLLPGDVIATGTPAGVGIGFEPPRFLQPGDVVECAITGLGAIRNTVR</sequence>
<dbReference type="PANTHER" id="PTHR11820:SF7">
    <property type="entry name" value="ACYLPYRUVASE FAHD1, MITOCHONDRIAL"/>
    <property type="match status" value="1"/>
</dbReference>
<dbReference type="Proteomes" id="UP001199469">
    <property type="component" value="Unassembled WGS sequence"/>
</dbReference>
<accession>A0ABS8PD73</accession>
<dbReference type="SUPFAM" id="SSF56529">
    <property type="entry name" value="FAH"/>
    <property type="match status" value="1"/>
</dbReference>
<reference evidence="3 4" key="1">
    <citation type="submission" date="2021-11" db="EMBL/GenBank/DDBJ databases">
        <title>Draft genome sequence of Actinomycetospora sp. SF1 isolated from the rhizosphere soil.</title>
        <authorList>
            <person name="Duangmal K."/>
            <person name="Chantavorakit T."/>
        </authorList>
    </citation>
    <scope>NUCLEOTIDE SEQUENCE [LARGE SCALE GENOMIC DNA]</scope>
    <source>
        <strain evidence="3 4">TBRC 5722</strain>
    </source>
</reference>
<dbReference type="InterPro" id="IPR036663">
    <property type="entry name" value="Fumarylacetoacetase_C_sf"/>
</dbReference>
<organism evidence="3 4">
    <name type="scientific">Actinomycetospora endophytica</name>
    <dbReference type="NCBI Taxonomy" id="2291215"/>
    <lineage>
        <taxon>Bacteria</taxon>
        <taxon>Bacillati</taxon>
        <taxon>Actinomycetota</taxon>
        <taxon>Actinomycetes</taxon>
        <taxon>Pseudonocardiales</taxon>
        <taxon>Pseudonocardiaceae</taxon>
        <taxon>Actinomycetospora</taxon>
    </lineage>
</organism>
<dbReference type="PANTHER" id="PTHR11820">
    <property type="entry name" value="ACYLPYRUVASE"/>
    <property type="match status" value="1"/>
</dbReference>
<dbReference type="InterPro" id="IPR011234">
    <property type="entry name" value="Fumarylacetoacetase-like_C"/>
</dbReference>
<proteinExistence type="predicted"/>
<dbReference type="EMBL" id="JAJNDB010000005">
    <property type="protein sequence ID" value="MCD2196212.1"/>
    <property type="molecule type" value="Genomic_DNA"/>
</dbReference>
<protein>
    <submittedName>
        <fullName evidence="3">Fumarylacetoacetate hydrolase family protein</fullName>
    </submittedName>
</protein>
<evidence type="ECO:0000259" key="2">
    <source>
        <dbReference type="Pfam" id="PF01557"/>
    </source>
</evidence>
<keyword evidence="4" id="KW-1185">Reference proteome</keyword>